<organism evidence="1 2">
    <name type="scientific">Fusobacterium necrophorum BL</name>
    <dbReference type="NCBI Taxonomy" id="1441732"/>
    <lineage>
        <taxon>Bacteria</taxon>
        <taxon>Fusobacteriati</taxon>
        <taxon>Fusobacteriota</taxon>
        <taxon>Fusobacteriia</taxon>
        <taxon>Fusobacteriales</taxon>
        <taxon>Fusobacteriaceae</taxon>
        <taxon>Fusobacterium</taxon>
    </lineage>
</organism>
<dbReference type="AlphaFoldDB" id="A0AB73BW03"/>
<evidence type="ECO:0000313" key="2">
    <source>
        <dbReference type="Proteomes" id="UP000027473"/>
    </source>
</evidence>
<accession>A0AB73BW03</accession>
<sequence>MQKNQTPFELVVDVSNTAKTFLKKSQLEISKNLKGTSKSSS</sequence>
<gene>
    <name evidence="1" type="ORF">FUSO3_06440</name>
</gene>
<comment type="caution">
    <text evidence="1">The sequence shown here is derived from an EMBL/GenBank/DDBJ whole genome shotgun (WGS) entry which is preliminary data.</text>
</comment>
<protein>
    <submittedName>
        <fullName evidence="1">Uncharacterized protein</fullName>
    </submittedName>
</protein>
<dbReference type="EMBL" id="JAAC01000103">
    <property type="protein sequence ID" value="KDE62970.1"/>
    <property type="molecule type" value="Genomic_DNA"/>
</dbReference>
<reference evidence="1 2" key="1">
    <citation type="submission" date="2014-01" db="EMBL/GenBank/DDBJ databases">
        <title>Comparative genomics of Fusobacterium necrophorum wild isolates.</title>
        <authorList>
            <person name="Kittichotirat W."/>
            <person name="Bumgarner R.E."/>
            <person name="Lawrence P."/>
        </authorList>
    </citation>
    <scope>NUCLEOTIDE SEQUENCE [LARGE SCALE GENOMIC DNA]</scope>
    <source>
        <strain evidence="1 2">BL</strain>
    </source>
</reference>
<dbReference type="Proteomes" id="UP000027473">
    <property type="component" value="Unassembled WGS sequence"/>
</dbReference>
<proteinExistence type="predicted"/>
<name>A0AB73BW03_9FUSO</name>
<evidence type="ECO:0000313" key="1">
    <source>
        <dbReference type="EMBL" id="KDE62970.1"/>
    </source>
</evidence>
<dbReference type="RefSeq" id="WP_261659007.1">
    <property type="nucleotide sequence ID" value="NZ_JAAC01000103.1"/>
</dbReference>